<gene>
    <name evidence="9" type="ORF">FPAR1323_LOCUS13348</name>
</gene>
<dbReference type="PROSITE" id="PS00158">
    <property type="entry name" value="ALDOLASE_CLASS_I"/>
    <property type="match status" value="1"/>
</dbReference>
<accession>A0A7S2CTJ0</accession>
<dbReference type="InterPro" id="IPR029768">
    <property type="entry name" value="Aldolase_I_AS"/>
</dbReference>
<keyword evidence="5 8" id="KW-0324">Glycolysis</keyword>
<dbReference type="EMBL" id="HBGT01025682">
    <property type="protein sequence ID" value="CAD9435167.1"/>
    <property type="molecule type" value="Transcribed_RNA"/>
</dbReference>
<dbReference type="SUPFAM" id="SSF51569">
    <property type="entry name" value="Aldolase"/>
    <property type="match status" value="1"/>
</dbReference>
<keyword evidence="6 8" id="KW-0456">Lyase</keyword>
<dbReference type="NCBIfam" id="NF033379">
    <property type="entry name" value="FrucBisAld_I"/>
    <property type="match status" value="1"/>
</dbReference>
<dbReference type="GO" id="GO:0004332">
    <property type="term" value="F:fructose-bisphosphate aldolase activity"/>
    <property type="evidence" value="ECO:0007669"/>
    <property type="project" value="UniProtKB-EC"/>
</dbReference>
<dbReference type="GO" id="GO:0006096">
    <property type="term" value="P:glycolytic process"/>
    <property type="evidence" value="ECO:0007669"/>
    <property type="project" value="UniProtKB-UniPathway"/>
</dbReference>
<evidence type="ECO:0000256" key="5">
    <source>
        <dbReference type="ARBA" id="ARBA00023152"/>
    </source>
</evidence>
<evidence type="ECO:0000256" key="2">
    <source>
        <dbReference type="ARBA" id="ARBA00004714"/>
    </source>
</evidence>
<proteinExistence type="inferred from homology"/>
<comment type="similarity">
    <text evidence="3 8">Belongs to the class I fructose-bisphosphate aldolase family.</text>
</comment>
<dbReference type="Gene3D" id="3.20.20.70">
    <property type="entry name" value="Aldolase class I"/>
    <property type="match status" value="1"/>
</dbReference>
<evidence type="ECO:0000256" key="1">
    <source>
        <dbReference type="ARBA" id="ARBA00000441"/>
    </source>
</evidence>
<dbReference type="PANTHER" id="PTHR11627">
    <property type="entry name" value="FRUCTOSE-BISPHOSPHATE ALDOLASE"/>
    <property type="match status" value="1"/>
</dbReference>
<evidence type="ECO:0000256" key="7">
    <source>
        <dbReference type="ARBA" id="ARBA00023270"/>
    </source>
</evidence>
<evidence type="ECO:0000313" key="9">
    <source>
        <dbReference type="EMBL" id="CAD9435167.1"/>
    </source>
</evidence>
<dbReference type="EC" id="4.1.2.13" evidence="4 8"/>
<name>A0A7S2CTJ0_9STRA</name>
<comment type="pathway">
    <text evidence="2">Carbohydrate degradation; glycolysis; D-glyceraldehyde 3-phosphate and glycerone phosphate from D-glucose: step 4/4.</text>
</comment>
<dbReference type="InterPro" id="IPR000741">
    <property type="entry name" value="FBA_I"/>
</dbReference>
<dbReference type="CDD" id="cd00948">
    <property type="entry name" value="FBP_aldolase_I_a"/>
    <property type="match status" value="1"/>
</dbReference>
<dbReference type="AlphaFoldDB" id="A0A7S2CTJ0"/>
<dbReference type="UniPathway" id="UPA00109">
    <property type="reaction ID" value="UER00183"/>
</dbReference>
<reference evidence="9" key="1">
    <citation type="submission" date="2021-01" db="EMBL/GenBank/DDBJ databases">
        <authorList>
            <person name="Corre E."/>
            <person name="Pelletier E."/>
            <person name="Niang G."/>
            <person name="Scheremetjew M."/>
            <person name="Finn R."/>
            <person name="Kale V."/>
            <person name="Holt S."/>
            <person name="Cochrane G."/>
            <person name="Meng A."/>
            <person name="Brown T."/>
            <person name="Cohen L."/>
        </authorList>
    </citation>
    <scope>NUCLEOTIDE SEQUENCE</scope>
    <source>
        <strain evidence="9">RCC1693</strain>
    </source>
</reference>
<evidence type="ECO:0000256" key="6">
    <source>
        <dbReference type="ARBA" id="ARBA00023239"/>
    </source>
</evidence>
<sequence length="363" mass="39117">MAASQMSEYAEELIMTARAISATGKGILAADESTGTIGKRFAQIEVENNQDNRRAYREMLFRTEGLSEYISGVILFEETLYDKAADGETQLVDLLKEQGMIPGIKVDMGVQPLYGTNGETVTQGITKLAERCTAYYKQGARFAKWRAVLHIKDSLGATPSQLSIDQNSSTLARYAAICQACGLVPIVEPEVLMDGDHSLEHSALVTERVLAAVFKALSDHHVMLEGCLLKPNMVRSGSDCSVQASPEETALATVRVLQHTVPVALPGITFLSGGMSEEEASVTLDAMNKLDTIKPWSLTFSYGRALQQSCLQAWKGQAENVPAAQEELTKRAKANSEAQQGVYGGGVAGAASETSSFVKGYSY</sequence>
<keyword evidence="7" id="KW-0704">Schiff base</keyword>
<dbReference type="InterPro" id="IPR013785">
    <property type="entry name" value="Aldolase_TIM"/>
</dbReference>
<evidence type="ECO:0000256" key="8">
    <source>
        <dbReference type="RuleBase" id="RU003994"/>
    </source>
</evidence>
<dbReference type="FunFam" id="3.20.20.70:FF:000140">
    <property type="entry name" value="Fructose-bisphosphate aldolase"/>
    <property type="match status" value="1"/>
</dbReference>
<comment type="catalytic activity">
    <reaction evidence="1 8">
        <text>beta-D-fructose 1,6-bisphosphate = D-glyceraldehyde 3-phosphate + dihydroxyacetone phosphate</text>
        <dbReference type="Rhea" id="RHEA:14729"/>
        <dbReference type="ChEBI" id="CHEBI:32966"/>
        <dbReference type="ChEBI" id="CHEBI:57642"/>
        <dbReference type="ChEBI" id="CHEBI:59776"/>
        <dbReference type="EC" id="4.1.2.13"/>
    </reaction>
</comment>
<dbReference type="Pfam" id="PF00274">
    <property type="entry name" value="Glycolytic"/>
    <property type="match status" value="1"/>
</dbReference>
<evidence type="ECO:0000256" key="3">
    <source>
        <dbReference type="ARBA" id="ARBA00010387"/>
    </source>
</evidence>
<protein>
    <recommendedName>
        <fullName evidence="4 8">Fructose-bisphosphate aldolase</fullName>
        <ecNumber evidence="4 8">4.1.2.13</ecNumber>
    </recommendedName>
</protein>
<organism evidence="9">
    <name type="scientific">Florenciella parvula</name>
    <dbReference type="NCBI Taxonomy" id="236787"/>
    <lineage>
        <taxon>Eukaryota</taxon>
        <taxon>Sar</taxon>
        <taxon>Stramenopiles</taxon>
        <taxon>Ochrophyta</taxon>
        <taxon>Dictyochophyceae</taxon>
        <taxon>Florenciellales</taxon>
        <taxon>Florenciella</taxon>
    </lineage>
</organism>
<evidence type="ECO:0000256" key="4">
    <source>
        <dbReference type="ARBA" id="ARBA00013068"/>
    </source>
</evidence>